<evidence type="ECO:0000313" key="1">
    <source>
        <dbReference type="EMBL" id="TNN75202.1"/>
    </source>
</evidence>
<dbReference type="EMBL" id="SRLO01000106">
    <property type="protein sequence ID" value="TNN75202.1"/>
    <property type="molecule type" value="Genomic_DNA"/>
</dbReference>
<sequence length="103" mass="11263">MDTSLSGYTAGAQAVEAGSLTLDREAQTKLGSNLLQVPPRRGALLILAAADSPDQKILPFLFFFRDILAQELTGELGRKKKKKKKKKKKSDIVCMCTQAQVIN</sequence>
<accession>A0A4Z2ICQ0</accession>
<evidence type="ECO:0000313" key="2">
    <source>
        <dbReference type="Proteomes" id="UP000314294"/>
    </source>
</evidence>
<gene>
    <name evidence="1" type="ORF">EYF80_014612</name>
</gene>
<organism evidence="1 2">
    <name type="scientific">Liparis tanakae</name>
    <name type="common">Tanaka's snailfish</name>
    <dbReference type="NCBI Taxonomy" id="230148"/>
    <lineage>
        <taxon>Eukaryota</taxon>
        <taxon>Metazoa</taxon>
        <taxon>Chordata</taxon>
        <taxon>Craniata</taxon>
        <taxon>Vertebrata</taxon>
        <taxon>Euteleostomi</taxon>
        <taxon>Actinopterygii</taxon>
        <taxon>Neopterygii</taxon>
        <taxon>Teleostei</taxon>
        <taxon>Neoteleostei</taxon>
        <taxon>Acanthomorphata</taxon>
        <taxon>Eupercaria</taxon>
        <taxon>Perciformes</taxon>
        <taxon>Cottioidei</taxon>
        <taxon>Cottales</taxon>
        <taxon>Liparidae</taxon>
        <taxon>Liparis</taxon>
    </lineage>
</organism>
<dbReference type="AlphaFoldDB" id="A0A4Z2ICQ0"/>
<comment type="caution">
    <text evidence="1">The sequence shown here is derived from an EMBL/GenBank/DDBJ whole genome shotgun (WGS) entry which is preliminary data.</text>
</comment>
<protein>
    <submittedName>
        <fullName evidence="1">Uncharacterized protein</fullName>
    </submittedName>
</protein>
<dbReference type="Proteomes" id="UP000314294">
    <property type="component" value="Unassembled WGS sequence"/>
</dbReference>
<name>A0A4Z2ICQ0_9TELE</name>
<reference evidence="1 2" key="1">
    <citation type="submission" date="2019-03" db="EMBL/GenBank/DDBJ databases">
        <title>First draft genome of Liparis tanakae, snailfish: a comprehensive survey of snailfish specific genes.</title>
        <authorList>
            <person name="Kim W."/>
            <person name="Song I."/>
            <person name="Jeong J.-H."/>
            <person name="Kim D."/>
            <person name="Kim S."/>
            <person name="Ryu S."/>
            <person name="Song J.Y."/>
            <person name="Lee S.K."/>
        </authorList>
    </citation>
    <scope>NUCLEOTIDE SEQUENCE [LARGE SCALE GENOMIC DNA]</scope>
    <source>
        <tissue evidence="1">Muscle</tissue>
    </source>
</reference>
<proteinExistence type="predicted"/>
<keyword evidence="2" id="KW-1185">Reference proteome</keyword>